<feature type="compositionally biased region" description="Low complexity" evidence="1">
    <location>
        <begin position="258"/>
        <end position="280"/>
    </location>
</feature>
<comment type="caution">
    <text evidence="3">The sequence shown here is derived from an EMBL/GenBank/DDBJ whole genome shotgun (WGS) entry which is preliminary data.</text>
</comment>
<feature type="compositionally biased region" description="Polar residues" evidence="1">
    <location>
        <begin position="301"/>
        <end position="317"/>
    </location>
</feature>
<dbReference type="EMBL" id="JAIXMP010000006">
    <property type="protein sequence ID" value="KAI9271923.1"/>
    <property type="molecule type" value="Genomic_DNA"/>
</dbReference>
<feature type="compositionally biased region" description="Low complexity" evidence="1">
    <location>
        <begin position="186"/>
        <end position="198"/>
    </location>
</feature>
<feature type="compositionally biased region" description="Low complexity" evidence="1">
    <location>
        <begin position="563"/>
        <end position="576"/>
    </location>
</feature>
<reference evidence="3" key="1">
    <citation type="journal article" date="2022" name="IScience">
        <title>Evolution of zygomycete secretomes and the origins of terrestrial fungal ecologies.</title>
        <authorList>
            <person name="Chang Y."/>
            <person name="Wang Y."/>
            <person name="Mondo S."/>
            <person name="Ahrendt S."/>
            <person name="Andreopoulos W."/>
            <person name="Barry K."/>
            <person name="Beard J."/>
            <person name="Benny G.L."/>
            <person name="Blankenship S."/>
            <person name="Bonito G."/>
            <person name="Cuomo C."/>
            <person name="Desiro A."/>
            <person name="Gervers K.A."/>
            <person name="Hundley H."/>
            <person name="Kuo A."/>
            <person name="LaButti K."/>
            <person name="Lang B.F."/>
            <person name="Lipzen A."/>
            <person name="O'Donnell K."/>
            <person name="Pangilinan J."/>
            <person name="Reynolds N."/>
            <person name="Sandor L."/>
            <person name="Smith M.E."/>
            <person name="Tsang A."/>
            <person name="Grigoriev I.V."/>
            <person name="Stajich J.E."/>
            <person name="Spatafora J.W."/>
        </authorList>
    </citation>
    <scope>NUCLEOTIDE SEQUENCE</scope>
    <source>
        <strain evidence="3">RSA 2281</strain>
    </source>
</reference>
<feature type="compositionally biased region" description="Basic residues" evidence="1">
    <location>
        <begin position="474"/>
        <end position="483"/>
    </location>
</feature>
<gene>
    <name evidence="3" type="ORF">BDA99DRAFT_307981</name>
</gene>
<dbReference type="PANTHER" id="PTHR28089:SF1">
    <property type="entry name" value="PROTEIN ZDS1-RELATED"/>
    <property type="match status" value="1"/>
</dbReference>
<proteinExistence type="predicted"/>
<evidence type="ECO:0000256" key="1">
    <source>
        <dbReference type="SAM" id="MobiDB-lite"/>
    </source>
</evidence>
<dbReference type="Proteomes" id="UP001209540">
    <property type="component" value="Unassembled WGS sequence"/>
</dbReference>
<feature type="region of interest" description="Disordered" evidence="1">
    <location>
        <begin position="84"/>
        <end position="336"/>
    </location>
</feature>
<feature type="compositionally biased region" description="Basic and acidic residues" evidence="1">
    <location>
        <begin position="231"/>
        <end position="247"/>
    </location>
</feature>
<dbReference type="Pfam" id="PF08632">
    <property type="entry name" value="Zds_C"/>
    <property type="match status" value="1"/>
</dbReference>
<feature type="compositionally biased region" description="Acidic residues" evidence="1">
    <location>
        <begin position="538"/>
        <end position="562"/>
    </location>
</feature>
<reference evidence="3" key="2">
    <citation type="submission" date="2023-02" db="EMBL/GenBank/DDBJ databases">
        <authorList>
            <consortium name="DOE Joint Genome Institute"/>
            <person name="Mondo S.J."/>
            <person name="Chang Y."/>
            <person name="Wang Y."/>
            <person name="Ahrendt S."/>
            <person name="Andreopoulos W."/>
            <person name="Barry K."/>
            <person name="Beard J."/>
            <person name="Benny G.L."/>
            <person name="Blankenship S."/>
            <person name="Bonito G."/>
            <person name="Cuomo C."/>
            <person name="Desiro A."/>
            <person name="Gervers K.A."/>
            <person name="Hundley H."/>
            <person name="Kuo A."/>
            <person name="LaButti K."/>
            <person name="Lang B.F."/>
            <person name="Lipzen A."/>
            <person name="O'Donnell K."/>
            <person name="Pangilinan J."/>
            <person name="Reynolds N."/>
            <person name="Sandor L."/>
            <person name="Smith M.W."/>
            <person name="Tsang A."/>
            <person name="Grigoriev I.V."/>
            <person name="Stajich J.E."/>
            <person name="Spatafora J.W."/>
        </authorList>
    </citation>
    <scope>NUCLEOTIDE SEQUENCE</scope>
    <source>
        <strain evidence="3">RSA 2281</strain>
    </source>
</reference>
<dbReference type="GO" id="GO:0030010">
    <property type="term" value="P:establishment of cell polarity"/>
    <property type="evidence" value="ECO:0007669"/>
    <property type="project" value="TreeGrafter"/>
</dbReference>
<feature type="compositionally biased region" description="Basic and acidic residues" evidence="1">
    <location>
        <begin position="132"/>
        <end position="143"/>
    </location>
</feature>
<feature type="region of interest" description="Disordered" evidence="1">
    <location>
        <begin position="418"/>
        <end position="491"/>
    </location>
</feature>
<dbReference type="GO" id="GO:0005737">
    <property type="term" value="C:cytoplasm"/>
    <property type="evidence" value="ECO:0007669"/>
    <property type="project" value="TreeGrafter"/>
</dbReference>
<evidence type="ECO:0000259" key="2">
    <source>
        <dbReference type="SMART" id="SM01327"/>
    </source>
</evidence>
<accession>A0AAD5KIR3</accession>
<dbReference type="InterPro" id="IPR040206">
    <property type="entry name" value="Zds1/2"/>
</dbReference>
<evidence type="ECO:0000313" key="4">
    <source>
        <dbReference type="Proteomes" id="UP001209540"/>
    </source>
</evidence>
<feature type="region of interest" description="Disordered" evidence="1">
    <location>
        <begin position="394"/>
        <end position="413"/>
    </location>
</feature>
<name>A0AAD5KIR3_9FUNG</name>
<feature type="compositionally biased region" description="Low complexity" evidence="1">
    <location>
        <begin position="318"/>
        <end position="331"/>
    </location>
</feature>
<protein>
    <recommendedName>
        <fullName evidence="2">Protein Zds1 C-terminal domain-containing protein</fullName>
    </recommendedName>
</protein>
<feature type="compositionally biased region" description="Polar residues" evidence="1">
    <location>
        <begin position="443"/>
        <end position="473"/>
    </location>
</feature>
<sequence>MRVPDFLVFDRNSSPLDQSRVLVPKADRPSLLRRGARTKFQRNSSFTPPSARQQVDRHRQAESMPPGAYIERFDHTALDEGVTLSDGPLVEPPLDFTLPFADSVSSSSSPPPLPPMHQHEQSDFNSSFTSRPMERRASAEELPRLQQHHASSPTPTIEIKQLESGQNRVTQESAPLGHTVHEHSQKQSSHQQQLQQQHQHQRKQQQHLDTASPIRPSSERKSAWSWGFKRSKSEQVRGDHHGDKVHIQAETVPRPRPSVSTEASSNTNNTAMTTPSVTTTPSPPPTNSNGKEKESGKRSFGLSSLFSRKNTSTKGQQASTAASTTATSSTAPMAPKDFQLNRINQNRLPIHIERAIYRLSHSKLANPRRPLHEQVLISNLMFWYLSLVSSHQSQQQQQQQQQAGNGTAPDNKARKFVNAGKKGKRRPPSPSNNSNSPRPPSSQHQQQAGHDRPTSPSNTAESRISYQQQQQKNRSPHNPKHHAQQQQQQQENGNVALHQFMGTSRDSTGFVVPENYLKPQQQGSKGMSGVGRRSSLSDSEDDDDDGDEEEGAMSDSSSDDEPSNNNVTMKARAAAATKHRTSNDLVPNHAHITKQKGDDDVPLAMYRKGKA</sequence>
<dbReference type="SMART" id="SM01327">
    <property type="entry name" value="Zds_C"/>
    <property type="match status" value="1"/>
</dbReference>
<dbReference type="PANTHER" id="PTHR28089">
    <property type="entry name" value="PROTEIN ZDS1-RELATED"/>
    <property type="match status" value="1"/>
</dbReference>
<dbReference type="GO" id="GO:0010971">
    <property type="term" value="P:positive regulation of G2/M transition of mitotic cell cycle"/>
    <property type="evidence" value="ECO:0007669"/>
    <property type="project" value="TreeGrafter"/>
</dbReference>
<feature type="domain" description="Protein Zds1 C-terminal" evidence="2">
    <location>
        <begin position="337"/>
        <end position="389"/>
    </location>
</feature>
<organism evidence="3 4">
    <name type="scientific">Phascolomyces articulosus</name>
    <dbReference type="NCBI Taxonomy" id="60185"/>
    <lineage>
        <taxon>Eukaryota</taxon>
        <taxon>Fungi</taxon>
        <taxon>Fungi incertae sedis</taxon>
        <taxon>Mucoromycota</taxon>
        <taxon>Mucoromycotina</taxon>
        <taxon>Mucoromycetes</taxon>
        <taxon>Mucorales</taxon>
        <taxon>Lichtheimiaceae</taxon>
        <taxon>Phascolomyces</taxon>
    </lineage>
</organism>
<feature type="compositionally biased region" description="Polar residues" evidence="1">
    <location>
        <begin position="41"/>
        <end position="53"/>
    </location>
</feature>
<keyword evidence="4" id="KW-1185">Reference proteome</keyword>
<feature type="compositionally biased region" description="Polar residues" evidence="1">
    <location>
        <begin position="163"/>
        <end position="173"/>
    </location>
</feature>
<feature type="region of interest" description="Disordered" evidence="1">
    <location>
        <begin position="37"/>
        <end position="68"/>
    </location>
</feature>
<evidence type="ECO:0000313" key="3">
    <source>
        <dbReference type="EMBL" id="KAI9271923.1"/>
    </source>
</evidence>
<feature type="region of interest" description="Disordered" evidence="1">
    <location>
        <begin position="505"/>
        <end position="611"/>
    </location>
</feature>
<dbReference type="AlphaFoldDB" id="A0AAD5KIR3"/>
<dbReference type="InterPro" id="IPR013941">
    <property type="entry name" value="ZDS1_C"/>
</dbReference>